<dbReference type="OrthoDB" id="1936432at2759"/>
<evidence type="ECO:0000313" key="3">
    <source>
        <dbReference type="Proteomes" id="UP000594638"/>
    </source>
</evidence>
<dbReference type="PROSITE" id="PS50011">
    <property type="entry name" value="PROTEIN_KINASE_DOM"/>
    <property type="match status" value="1"/>
</dbReference>
<keyword evidence="2" id="KW-0418">Kinase</keyword>
<accession>A0A8S0RCS3</accession>
<evidence type="ECO:0000313" key="2">
    <source>
        <dbReference type="EMBL" id="CAA2977110.1"/>
    </source>
</evidence>
<dbReference type="SUPFAM" id="SSF56112">
    <property type="entry name" value="Protein kinase-like (PK-like)"/>
    <property type="match status" value="1"/>
</dbReference>
<dbReference type="AlphaFoldDB" id="A0A8S0RCS3"/>
<dbReference type="Gene3D" id="1.10.510.10">
    <property type="entry name" value="Transferase(Phosphotransferase) domain 1"/>
    <property type="match status" value="1"/>
</dbReference>
<dbReference type="EMBL" id="CACTIH010002848">
    <property type="protein sequence ID" value="CAA2977110.1"/>
    <property type="molecule type" value="Genomic_DNA"/>
</dbReference>
<protein>
    <submittedName>
        <fullName evidence="2">Probable serine threonine- kinase PIX13 isoform X1</fullName>
    </submittedName>
</protein>
<dbReference type="GO" id="GO:0004672">
    <property type="term" value="F:protein kinase activity"/>
    <property type="evidence" value="ECO:0007669"/>
    <property type="project" value="InterPro"/>
</dbReference>
<keyword evidence="2" id="KW-0808">Transferase</keyword>
<dbReference type="InterPro" id="IPR050823">
    <property type="entry name" value="Plant_Ser_Thr_Prot_Kinase"/>
</dbReference>
<name>A0A8S0RCS3_OLEEU</name>
<dbReference type="GO" id="GO:0005524">
    <property type="term" value="F:ATP binding"/>
    <property type="evidence" value="ECO:0007669"/>
    <property type="project" value="InterPro"/>
</dbReference>
<organism evidence="2 3">
    <name type="scientific">Olea europaea subsp. europaea</name>
    <dbReference type="NCBI Taxonomy" id="158383"/>
    <lineage>
        <taxon>Eukaryota</taxon>
        <taxon>Viridiplantae</taxon>
        <taxon>Streptophyta</taxon>
        <taxon>Embryophyta</taxon>
        <taxon>Tracheophyta</taxon>
        <taxon>Spermatophyta</taxon>
        <taxon>Magnoliopsida</taxon>
        <taxon>eudicotyledons</taxon>
        <taxon>Gunneridae</taxon>
        <taxon>Pentapetalae</taxon>
        <taxon>asterids</taxon>
        <taxon>lamiids</taxon>
        <taxon>Lamiales</taxon>
        <taxon>Oleaceae</taxon>
        <taxon>Oleeae</taxon>
        <taxon>Olea</taxon>
    </lineage>
</organism>
<comment type="caution">
    <text evidence="2">The sequence shown here is derived from an EMBL/GenBank/DDBJ whole genome shotgun (WGS) entry which is preliminary data.</text>
</comment>
<proteinExistence type="predicted"/>
<reference evidence="2 3" key="1">
    <citation type="submission" date="2019-12" db="EMBL/GenBank/DDBJ databases">
        <authorList>
            <person name="Alioto T."/>
            <person name="Alioto T."/>
            <person name="Gomez Garrido J."/>
        </authorList>
    </citation>
    <scope>NUCLEOTIDE SEQUENCE [LARGE SCALE GENOMIC DNA]</scope>
</reference>
<dbReference type="Pfam" id="PF00069">
    <property type="entry name" value="Pkinase"/>
    <property type="match status" value="1"/>
</dbReference>
<dbReference type="Proteomes" id="UP000594638">
    <property type="component" value="Unassembled WGS sequence"/>
</dbReference>
<keyword evidence="3" id="KW-1185">Reference proteome</keyword>
<feature type="non-terminal residue" evidence="2">
    <location>
        <position position="182"/>
    </location>
</feature>
<dbReference type="PANTHER" id="PTHR45621">
    <property type="entry name" value="OS01G0588500 PROTEIN-RELATED"/>
    <property type="match status" value="1"/>
</dbReference>
<dbReference type="InterPro" id="IPR011009">
    <property type="entry name" value="Kinase-like_dom_sf"/>
</dbReference>
<dbReference type="Gramene" id="OE9A033498T1">
    <property type="protein sequence ID" value="OE9A033498C1"/>
    <property type="gene ID" value="OE9A033498"/>
</dbReference>
<feature type="non-terminal residue" evidence="2">
    <location>
        <position position="1"/>
    </location>
</feature>
<feature type="domain" description="Protein kinase" evidence="1">
    <location>
        <begin position="1"/>
        <end position="176"/>
    </location>
</feature>
<dbReference type="InterPro" id="IPR000719">
    <property type="entry name" value="Prot_kinase_dom"/>
</dbReference>
<gene>
    <name evidence="2" type="ORF">OLEA9_A033498</name>
</gene>
<sequence length="182" mass="20398">GSAILPLPWDTRLKILIGAARGLAFLHASDRKSYNAKISDFGLAKIGPTLSNSHMTTRVMGTLGYAAPEYVATGHLYVKSDVYSFGVVLVELLTGLRVLDENHPDGKHNLVEWVKPLLFDRRKLKNIMDSRLEGKYPSRSAVQIAQLALSCIESEPKNRPSMREIVEILEHIDPFMRKIEML</sequence>
<evidence type="ECO:0000259" key="1">
    <source>
        <dbReference type="PROSITE" id="PS50011"/>
    </source>
</evidence>